<dbReference type="EMBL" id="WKFB01000120">
    <property type="protein sequence ID" value="KAF6735005.1"/>
    <property type="molecule type" value="Genomic_DNA"/>
</dbReference>
<organism evidence="2 3">
    <name type="scientific">Oryzias melastigma</name>
    <name type="common">Marine medaka</name>
    <dbReference type="NCBI Taxonomy" id="30732"/>
    <lineage>
        <taxon>Eukaryota</taxon>
        <taxon>Metazoa</taxon>
        <taxon>Chordata</taxon>
        <taxon>Craniata</taxon>
        <taxon>Vertebrata</taxon>
        <taxon>Euteleostomi</taxon>
        <taxon>Actinopterygii</taxon>
        <taxon>Neopterygii</taxon>
        <taxon>Teleostei</taxon>
        <taxon>Neoteleostei</taxon>
        <taxon>Acanthomorphata</taxon>
        <taxon>Ovalentaria</taxon>
        <taxon>Atherinomorphae</taxon>
        <taxon>Beloniformes</taxon>
        <taxon>Adrianichthyidae</taxon>
        <taxon>Oryziinae</taxon>
        <taxon>Oryzias</taxon>
    </lineage>
</organism>
<protein>
    <submittedName>
        <fullName evidence="2">Uncharacterized protein</fullName>
    </submittedName>
</protein>
<reference evidence="2" key="1">
    <citation type="journal article" name="BMC Genomics">
        <title>Long-read sequencing and de novo genome assembly of marine medaka (Oryzias melastigma).</title>
        <authorList>
            <person name="Liang P."/>
            <person name="Saqib H.S.A."/>
            <person name="Ni X."/>
            <person name="Shen Y."/>
        </authorList>
    </citation>
    <scope>NUCLEOTIDE SEQUENCE</scope>
    <source>
        <strain evidence="2">Bigg-433</strain>
    </source>
</reference>
<dbReference type="Proteomes" id="UP000646548">
    <property type="component" value="Unassembled WGS sequence"/>
</dbReference>
<evidence type="ECO:0000313" key="3">
    <source>
        <dbReference type="Proteomes" id="UP000646548"/>
    </source>
</evidence>
<feature type="region of interest" description="Disordered" evidence="1">
    <location>
        <begin position="62"/>
        <end position="102"/>
    </location>
</feature>
<proteinExistence type="predicted"/>
<evidence type="ECO:0000313" key="2">
    <source>
        <dbReference type="EMBL" id="KAF6735005.1"/>
    </source>
</evidence>
<dbReference type="AlphaFoldDB" id="A0A834FIZ7"/>
<evidence type="ECO:0000256" key="1">
    <source>
        <dbReference type="SAM" id="MobiDB-lite"/>
    </source>
</evidence>
<name>A0A834FIZ7_ORYME</name>
<sequence>MSADFCQQLTTNGVGVRALCEVAREKSDKADNTASALNAELAKKWFVTTEKNIKGRVKAVKGVREVETNGGREENRQGEDETGTGREEEEIQGNMRSNRGGQ</sequence>
<feature type="compositionally biased region" description="Basic and acidic residues" evidence="1">
    <location>
        <begin position="62"/>
        <end position="86"/>
    </location>
</feature>
<comment type="caution">
    <text evidence="2">The sequence shown here is derived from an EMBL/GenBank/DDBJ whole genome shotgun (WGS) entry which is preliminary data.</text>
</comment>
<accession>A0A834FIZ7</accession>
<gene>
    <name evidence="2" type="ORF">FQA47_002589</name>
</gene>